<dbReference type="EMBL" id="REGN01006595">
    <property type="protein sequence ID" value="RNA08927.1"/>
    <property type="molecule type" value="Genomic_DNA"/>
</dbReference>
<feature type="transmembrane region" description="Helical" evidence="1">
    <location>
        <begin position="6"/>
        <end position="26"/>
    </location>
</feature>
<evidence type="ECO:0000313" key="3">
    <source>
        <dbReference type="Proteomes" id="UP000276133"/>
    </source>
</evidence>
<keyword evidence="1" id="KW-0472">Membrane</keyword>
<accession>A0A3M7QBS6</accession>
<organism evidence="2 3">
    <name type="scientific">Brachionus plicatilis</name>
    <name type="common">Marine rotifer</name>
    <name type="synonym">Brachionus muelleri</name>
    <dbReference type="NCBI Taxonomy" id="10195"/>
    <lineage>
        <taxon>Eukaryota</taxon>
        <taxon>Metazoa</taxon>
        <taxon>Spiralia</taxon>
        <taxon>Gnathifera</taxon>
        <taxon>Rotifera</taxon>
        <taxon>Eurotatoria</taxon>
        <taxon>Monogononta</taxon>
        <taxon>Pseudotrocha</taxon>
        <taxon>Ploima</taxon>
        <taxon>Brachionidae</taxon>
        <taxon>Brachionus</taxon>
    </lineage>
</organism>
<reference evidence="2 3" key="1">
    <citation type="journal article" date="2018" name="Sci. Rep.">
        <title>Genomic signatures of local adaptation to the degree of environmental predictability in rotifers.</title>
        <authorList>
            <person name="Franch-Gras L."/>
            <person name="Hahn C."/>
            <person name="Garcia-Roger E.M."/>
            <person name="Carmona M.J."/>
            <person name="Serra M."/>
            <person name="Gomez A."/>
        </authorList>
    </citation>
    <scope>NUCLEOTIDE SEQUENCE [LARGE SCALE GENOMIC DNA]</scope>
    <source>
        <strain evidence="2">HYR1</strain>
    </source>
</reference>
<sequence length="104" mass="12387">MYSLIRVVEHIFNINIWIPVLFFRFFEFKNKFRLFPATFYKYFGKKSFFHCINVSNSVFVSILNNTDIFLLEEGSELQDGHLFRLGNNCGVYDQLDKIGLIQIF</sequence>
<dbReference type="AlphaFoldDB" id="A0A3M7QBS6"/>
<proteinExistence type="predicted"/>
<comment type="caution">
    <text evidence="2">The sequence shown here is derived from an EMBL/GenBank/DDBJ whole genome shotgun (WGS) entry which is preliminary data.</text>
</comment>
<keyword evidence="1" id="KW-1133">Transmembrane helix</keyword>
<keyword evidence="1" id="KW-0812">Transmembrane</keyword>
<name>A0A3M7QBS6_BRAPC</name>
<protein>
    <submittedName>
        <fullName evidence="2">Uncharacterized protein</fullName>
    </submittedName>
</protein>
<evidence type="ECO:0000313" key="2">
    <source>
        <dbReference type="EMBL" id="RNA08927.1"/>
    </source>
</evidence>
<dbReference type="Proteomes" id="UP000276133">
    <property type="component" value="Unassembled WGS sequence"/>
</dbReference>
<evidence type="ECO:0000256" key="1">
    <source>
        <dbReference type="SAM" id="Phobius"/>
    </source>
</evidence>
<gene>
    <name evidence="2" type="ORF">BpHYR1_026830</name>
</gene>
<keyword evidence="3" id="KW-1185">Reference proteome</keyword>